<dbReference type="OrthoDB" id="5902906at2"/>
<dbReference type="SUPFAM" id="SSF56219">
    <property type="entry name" value="DNase I-like"/>
    <property type="match status" value="1"/>
</dbReference>
<keyword evidence="2" id="KW-0540">Nuclease</keyword>
<dbReference type="Pfam" id="PF03372">
    <property type="entry name" value="Exo_endo_phos"/>
    <property type="match status" value="1"/>
</dbReference>
<comment type="caution">
    <text evidence="2">The sequence shown here is derived from an EMBL/GenBank/DDBJ whole genome shotgun (WGS) entry which is preliminary data.</text>
</comment>
<sequence>MVIIYLALALFFVMAKWRALAVMNTALALLFLVLTPTKSALSGSTCSDSVTVIQYNLAFENTNLEQFVEYIETTRPDLVVMQEVSPQHGQFFDRLFKLFPYRYGGQAKIGYPSNQLILSRQTLYGMSVYRTPDGQNIISGVWQPRQGIDVGILAAHPPSPRNKTLWYRRDALIRTVEHLAASSATPRNMVIGDFNLSASNHAYKARFSEYTSMPVASWKGVRSEIELPAMAMASIDHLWVKSDTAEQITLCSREALLEIFGSDHVPIKTTISF</sequence>
<protein>
    <submittedName>
        <fullName evidence="2">Endonuclease</fullName>
    </submittedName>
</protein>
<dbReference type="AlphaFoldDB" id="A0A511QTB7"/>
<organism evidence="2 3">
    <name type="scientific">Vibrio superstes NBRC 103154</name>
    <dbReference type="NCBI Taxonomy" id="1219062"/>
    <lineage>
        <taxon>Bacteria</taxon>
        <taxon>Pseudomonadati</taxon>
        <taxon>Pseudomonadota</taxon>
        <taxon>Gammaproteobacteria</taxon>
        <taxon>Vibrionales</taxon>
        <taxon>Vibrionaceae</taxon>
        <taxon>Vibrio</taxon>
    </lineage>
</organism>
<proteinExistence type="predicted"/>
<keyword evidence="2" id="KW-0255">Endonuclease</keyword>
<evidence type="ECO:0000313" key="3">
    <source>
        <dbReference type="Proteomes" id="UP000321113"/>
    </source>
</evidence>
<accession>A0A511QTB7</accession>
<gene>
    <name evidence="2" type="ORF">VSU01S_25320</name>
</gene>
<evidence type="ECO:0000313" key="2">
    <source>
        <dbReference type="EMBL" id="GEM80287.1"/>
    </source>
</evidence>
<evidence type="ECO:0000259" key="1">
    <source>
        <dbReference type="Pfam" id="PF03372"/>
    </source>
</evidence>
<dbReference type="InterPro" id="IPR005135">
    <property type="entry name" value="Endo/exonuclease/phosphatase"/>
</dbReference>
<feature type="domain" description="Endonuclease/exonuclease/phosphatase" evidence="1">
    <location>
        <begin position="53"/>
        <end position="264"/>
    </location>
</feature>
<keyword evidence="3" id="KW-1185">Reference proteome</keyword>
<dbReference type="GO" id="GO:0004519">
    <property type="term" value="F:endonuclease activity"/>
    <property type="evidence" value="ECO:0007669"/>
    <property type="project" value="UniProtKB-KW"/>
</dbReference>
<keyword evidence="2" id="KW-0378">Hydrolase</keyword>
<reference evidence="2 3" key="1">
    <citation type="submission" date="2019-07" db="EMBL/GenBank/DDBJ databases">
        <title>Whole genome shotgun sequence of Vibrio superstes NBRC 103154.</title>
        <authorList>
            <person name="Hosoyama A."/>
            <person name="Uohara A."/>
            <person name="Ohji S."/>
            <person name="Ichikawa N."/>
        </authorList>
    </citation>
    <scope>NUCLEOTIDE SEQUENCE [LARGE SCALE GENOMIC DNA]</scope>
    <source>
        <strain evidence="2 3">NBRC 103154</strain>
    </source>
</reference>
<name>A0A511QTB7_9VIBR</name>
<dbReference type="Gene3D" id="3.60.10.10">
    <property type="entry name" value="Endonuclease/exonuclease/phosphatase"/>
    <property type="match status" value="1"/>
</dbReference>
<dbReference type="InterPro" id="IPR036691">
    <property type="entry name" value="Endo/exonu/phosph_ase_sf"/>
</dbReference>
<dbReference type="EMBL" id="BJXK01000010">
    <property type="protein sequence ID" value="GEM80287.1"/>
    <property type="molecule type" value="Genomic_DNA"/>
</dbReference>
<dbReference type="Proteomes" id="UP000321113">
    <property type="component" value="Unassembled WGS sequence"/>
</dbReference>